<dbReference type="AlphaFoldDB" id="A0AAD9GWZ0"/>
<accession>A0AAD9GWZ0</accession>
<dbReference type="EMBL" id="JASMQC010000003">
    <property type="protein sequence ID" value="KAK1946307.1"/>
    <property type="molecule type" value="Genomic_DNA"/>
</dbReference>
<evidence type="ECO:0000256" key="1">
    <source>
        <dbReference type="SAM" id="MobiDB-lite"/>
    </source>
</evidence>
<reference evidence="2" key="1">
    <citation type="submission" date="2023-08" db="EMBL/GenBank/DDBJ databases">
        <title>Reference Genome Resource for the Citrus Pathogen Phytophthora citrophthora.</title>
        <authorList>
            <person name="Moller H."/>
            <person name="Coetzee B."/>
            <person name="Rose L.J."/>
            <person name="Van Niekerk J.M."/>
        </authorList>
    </citation>
    <scope>NUCLEOTIDE SEQUENCE</scope>
    <source>
        <strain evidence="2">STE-U-9442</strain>
    </source>
</reference>
<feature type="compositionally biased region" description="Basic and acidic residues" evidence="1">
    <location>
        <begin position="76"/>
        <end position="102"/>
    </location>
</feature>
<comment type="caution">
    <text evidence="2">The sequence shown here is derived from an EMBL/GenBank/DDBJ whole genome shotgun (WGS) entry which is preliminary data.</text>
</comment>
<proteinExistence type="predicted"/>
<evidence type="ECO:0000313" key="3">
    <source>
        <dbReference type="Proteomes" id="UP001259832"/>
    </source>
</evidence>
<evidence type="ECO:0000313" key="2">
    <source>
        <dbReference type="EMBL" id="KAK1946307.1"/>
    </source>
</evidence>
<protein>
    <submittedName>
        <fullName evidence="2">Uncharacterized protein</fullName>
    </submittedName>
</protein>
<feature type="compositionally biased region" description="Basic and acidic residues" evidence="1">
    <location>
        <begin position="113"/>
        <end position="135"/>
    </location>
</feature>
<sequence>MEYPLAEEERRYVGLYRRSLYEARRGMLPHQEDRSGQSVLTHTPPLSPGHQQQVLPAAPSCRASDQANEQGIVGDLEFHRRSGERRDPEAVHPDHRRVEEIPPRCVEYGPPHQQEEPDHHARTGHQWRDDRETHSDRLASCVVPTTKPVTHLGRSQPIVDAVAIMQRSLA</sequence>
<gene>
    <name evidence="2" type="ORF">P3T76_001860</name>
</gene>
<name>A0AAD9GWZ0_9STRA</name>
<organism evidence="2 3">
    <name type="scientific">Phytophthora citrophthora</name>
    <dbReference type="NCBI Taxonomy" id="4793"/>
    <lineage>
        <taxon>Eukaryota</taxon>
        <taxon>Sar</taxon>
        <taxon>Stramenopiles</taxon>
        <taxon>Oomycota</taxon>
        <taxon>Peronosporomycetes</taxon>
        <taxon>Peronosporales</taxon>
        <taxon>Peronosporaceae</taxon>
        <taxon>Phytophthora</taxon>
    </lineage>
</organism>
<feature type="region of interest" description="Disordered" evidence="1">
    <location>
        <begin position="27"/>
        <end position="135"/>
    </location>
</feature>
<keyword evidence="3" id="KW-1185">Reference proteome</keyword>
<dbReference type="Proteomes" id="UP001259832">
    <property type="component" value="Unassembled WGS sequence"/>
</dbReference>